<keyword evidence="4" id="KW-0472">Membrane</keyword>
<dbReference type="Proteomes" id="UP000560658">
    <property type="component" value="Unassembled WGS sequence"/>
</dbReference>
<evidence type="ECO:0000256" key="7">
    <source>
        <dbReference type="ARBA" id="ARBA00023288"/>
    </source>
</evidence>
<dbReference type="GO" id="GO:0009279">
    <property type="term" value="C:cell outer membrane"/>
    <property type="evidence" value="ECO:0007669"/>
    <property type="project" value="UniProtKB-SubCell"/>
</dbReference>
<evidence type="ECO:0000313" key="9">
    <source>
        <dbReference type="EMBL" id="MBB4043579.1"/>
    </source>
</evidence>
<keyword evidence="3 8" id="KW-0732">Signal</keyword>
<keyword evidence="6" id="KW-0998">Cell outer membrane</keyword>
<dbReference type="InterPro" id="IPR014941">
    <property type="entry name" value="FimB/Mfa2/Mfa3"/>
</dbReference>
<comment type="subcellular location">
    <subcellularLocation>
        <location evidence="1">Cell outer membrane</location>
    </subcellularLocation>
</comment>
<sequence>MRLLNNIAKMLSRMSLCLILSLFVGCVDDEQPTNPETNERAIISLSLQAASSSINDDQSSWEDRVDELRMIVFDANSGNVVFNQRLYFPNGFKNKSKGVSLPTGTFDFYFFANETAYDQTFGTALTSLTNVSDFKTDKRFSSLSYNPDFLPDGSTSSGRFLMSAIYNQVTIASGGTEASPLPLNIPTSKVELIRALAKVQVIFRKKVPGSEIPANTITSVKLKNVASDYSVPPVDNYYTGSRRDSKTAGLTRLSYDRDSLGAVQFYIPEFLTQDDAAVHTLLSINNKEYPVESDMSHTGILLQRRIVPSISHYSVIRNYHYIINAYINSEGGIQLKVNIQPWHKDEYKYIFQDDKEIVIPPVTPTDSSLIIPTECGKIEMLNYNEVLPKGLQGAYNDEVNYYDPQVGGPIIYKGNPPYYCEKKYGKGWRLINSCELMSFLALFDKTYRIWASNTNEGINDKLPLYPLRLRQDAQALLEKLSGVDLSQYVLTDNGVDPMNDDKLDIIDKYFTPGDIMIKEEDFSGGWPYDAPPMNNGEKWFYSEVVIQVRGFWYPGYYDLSVPGNKEKVLYGEFQRYDYYSTVSRCVRVVQ</sequence>
<gene>
    <name evidence="9" type="ORF">GGR06_001361</name>
</gene>
<organism evidence="9 10">
    <name type="scientific">Bacteroides reticulotermitis</name>
    <dbReference type="NCBI Taxonomy" id="1133319"/>
    <lineage>
        <taxon>Bacteria</taxon>
        <taxon>Pseudomonadati</taxon>
        <taxon>Bacteroidota</taxon>
        <taxon>Bacteroidia</taxon>
        <taxon>Bacteroidales</taxon>
        <taxon>Bacteroidaceae</taxon>
        <taxon>Bacteroides</taxon>
    </lineage>
</organism>
<evidence type="ECO:0000256" key="6">
    <source>
        <dbReference type="ARBA" id="ARBA00023237"/>
    </source>
</evidence>
<comment type="similarity">
    <text evidence="2">Belongs to the bacteroidetes fimbrillin superfamily. FimB/Mfa2 family.</text>
</comment>
<dbReference type="AlphaFoldDB" id="A0A840CYC1"/>
<name>A0A840CYC1_9BACE</name>
<feature type="signal peptide" evidence="8">
    <location>
        <begin position="1"/>
        <end position="26"/>
    </location>
</feature>
<evidence type="ECO:0000256" key="3">
    <source>
        <dbReference type="ARBA" id="ARBA00022729"/>
    </source>
</evidence>
<evidence type="ECO:0000256" key="1">
    <source>
        <dbReference type="ARBA" id="ARBA00004442"/>
    </source>
</evidence>
<protein>
    <recommendedName>
        <fullName evidence="11">Major fimbrial subunit protein N-terminal domain-containing protein</fullName>
    </recommendedName>
</protein>
<evidence type="ECO:0000313" key="10">
    <source>
        <dbReference type="Proteomes" id="UP000560658"/>
    </source>
</evidence>
<evidence type="ECO:0008006" key="11">
    <source>
        <dbReference type="Google" id="ProtNLM"/>
    </source>
</evidence>
<keyword evidence="5" id="KW-0564">Palmitate</keyword>
<accession>A0A840CYC1</accession>
<dbReference type="PROSITE" id="PS51257">
    <property type="entry name" value="PROKAR_LIPOPROTEIN"/>
    <property type="match status" value="1"/>
</dbReference>
<keyword evidence="7" id="KW-0449">Lipoprotein</keyword>
<evidence type="ECO:0000256" key="5">
    <source>
        <dbReference type="ARBA" id="ARBA00023139"/>
    </source>
</evidence>
<dbReference type="EMBL" id="JACIER010000004">
    <property type="protein sequence ID" value="MBB4043579.1"/>
    <property type="molecule type" value="Genomic_DNA"/>
</dbReference>
<reference evidence="9" key="1">
    <citation type="submission" date="2020-08" db="EMBL/GenBank/DDBJ databases">
        <title>Genomic Encyclopedia of Type Strains, Phase IV (KMG-IV): sequencing the most valuable type-strain genomes for metagenomic binning, comparative biology and taxonomic classification.</title>
        <authorList>
            <person name="Goeker M."/>
        </authorList>
    </citation>
    <scope>NUCLEOTIDE SEQUENCE [LARGE SCALE GENOMIC DNA]</scope>
    <source>
        <strain evidence="9">DSM 105720</strain>
    </source>
</reference>
<dbReference type="Pfam" id="PF08842">
    <property type="entry name" value="Mfa2"/>
    <property type="match status" value="1"/>
</dbReference>
<evidence type="ECO:0000256" key="2">
    <source>
        <dbReference type="ARBA" id="ARBA00007248"/>
    </source>
</evidence>
<feature type="chain" id="PRO_5032823815" description="Major fimbrial subunit protein N-terminal domain-containing protein" evidence="8">
    <location>
        <begin position="27"/>
        <end position="590"/>
    </location>
</feature>
<dbReference type="RefSeq" id="WP_044161939.1">
    <property type="nucleotide sequence ID" value="NZ_JACIER010000004.1"/>
</dbReference>
<evidence type="ECO:0000256" key="8">
    <source>
        <dbReference type="SAM" id="SignalP"/>
    </source>
</evidence>
<evidence type="ECO:0000256" key="4">
    <source>
        <dbReference type="ARBA" id="ARBA00023136"/>
    </source>
</evidence>
<proteinExistence type="inferred from homology"/>
<keyword evidence="10" id="KW-1185">Reference proteome</keyword>
<comment type="caution">
    <text evidence="9">The sequence shown here is derived from an EMBL/GenBank/DDBJ whole genome shotgun (WGS) entry which is preliminary data.</text>
</comment>